<feature type="transmembrane region" description="Helical" evidence="8">
    <location>
        <begin position="12"/>
        <end position="32"/>
    </location>
</feature>
<dbReference type="RefSeq" id="WP_133473702.1">
    <property type="nucleotide sequence ID" value="NZ_SNWP01000010.1"/>
</dbReference>
<evidence type="ECO:0000256" key="4">
    <source>
        <dbReference type="ARBA" id="ARBA00022692"/>
    </source>
</evidence>
<keyword evidence="6 8" id="KW-0472">Membrane</keyword>
<dbReference type="OrthoDB" id="1070018at2"/>
<dbReference type="Proteomes" id="UP000295741">
    <property type="component" value="Unassembled WGS sequence"/>
</dbReference>
<keyword evidence="5 8" id="KW-1133">Transmembrane helix</keyword>
<dbReference type="AlphaFoldDB" id="A0A4R6J4F3"/>
<feature type="transmembrane region" description="Helical" evidence="8">
    <location>
        <begin position="365"/>
        <end position="384"/>
    </location>
</feature>
<feature type="transmembrane region" description="Helical" evidence="8">
    <location>
        <begin position="335"/>
        <end position="353"/>
    </location>
</feature>
<feature type="transmembrane region" description="Helical" evidence="8">
    <location>
        <begin position="293"/>
        <end position="323"/>
    </location>
</feature>
<evidence type="ECO:0000256" key="1">
    <source>
        <dbReference type="ARBA" id="ARBA00004651"/>
    </source>
</evidence>
<keyword evidence="2" id="KW-1003">Cell membrane</keyword>
<dbReference type="GO" id="GO:0016758">
    <property type="term" value="F:hexosyltransferase activity"/>
    <property type="evidence" value="ECO:0007669"/>
    <property type="project" value="InterPro"/>
</dbReference>
<dbReference type="Pfam" id="PF09594">
    <property type="entry name" value="GT87"/>
    <property type="match status" value="1"/>
</dbReference>
<dbReference type="EMBL" id="SNWP01000010">
    <property type="protein sequence ID" value="TDO29095.1"/>
    <property type="molecule type" value="Genomic_DNA"/>
</dbReference>
<evidence type="ECO:0000256" key="7">
    <source>
        <dbReference type="ARBA" id="ARBA00024033"/>
    </source>
</evidence>
<dbReference type="InterPro" id="IPR018584">
    <property type="entry name" value="GT87"/>
</dbReference>
<comment type="caution">
    <text evidence="9">The sequence shown here is derived from an EMBL/GenBank/DDBJ whole genome shotgun (WGS) entry which is preliminary data.</text>
</comment>
<keyword evidence="3" id="KW-0808">Transferase</keyword>
<feature type="transmembrane region" description="Helical" evidence="8">
    <location>
        <begin position="264"/>
        <end position="281"/>
    </location>
</feature>
<reference evidence="9 10" key="1">
    <citation type="submission" date="2019-03" db="EMBL/GenBank/DDBJ databases">
        <title>Genomic Encyclopedia of Archaeal and Bacterial Type Strains, Phase II (KMG-II): from individual species to whole genera.</title>
        <authorList>
            <person name="Goeker M."/>
        </authorList>
    </citation>
    <scope>NUCLEOTIDE SEQUENCE [LARGE SCALE GENOMIC DNA]</scope>
    <source>
        <strain evidence="9 10">DSM 28323</strain>
    </source>
</reference>
<evidence type="ECO:0000256" key="8">
    <source>
        <dbReference type="SAM" id="Phobius"/>
    </source>
</evidence>
<feature type="transmembrane region" description="Helical" evidence="8">
    <location>
        <begin position="87"/>
        <end position="109"/>
    </location>
</feature>
<organism evidence="9 10">
    <name type="scientific">Sediminibacterium goheungense</name>
    <dbReference type="NCBI Taxonomy" id="1086393"/>
    <lineage>
        <taxon>Bacteria</taxon>
        <taxon>Pseudomonadati</taxon>
        <taxon>Bacteroidota</taxon>
        <taxon>Chitinophagia</taxon>
        <taxon>Chitinophagales</taxon>
        <taxon>Chitinophagaceae</taxon>
        <taxon>Sediminibacterium</taxon>
    </lineage>
</organism>
<keyword evidence="10" id="KW-1185">Reference proteome</keyword>
<comment type="subcellular location">
    <subcellularLocation>
        <location evidence="1">Cell membrane</location>
        <topology evidence="1">Multi-pass membrane protein</topology>
    </subcellularLocation>
</comment>
<feature type="transmembrane region" description="Helical" evidence="8">
    <location>
        <begin position="192"/>
        <end position="210"/>
    </location>
</feature>
<keyword evidence="4 8" id="KW-0812">Transmembrane</keyword>
<gene>
    <name evidence="9" type="ORF">BC659_1178</name>
</gene>
<feature type="transmembrane region" description="Helical" evidence="8">
    <location>
        <begin position="160"/>
        <end position="185"/>
    </location>
</feature>
<proteinExistence type="inferred from homology"/>
<evidence type="ECO:0000313" key="9">
    <source>
        <dbReference type="EMBL" id="TDO29095.1"/>
    </source>
</evidence>
<dbReference type="GO" id="GO:0005886">
    <property type="term" value="C:plasma membrane"/>
    <property type="evidence" value="ECO:0007669"/>
    <property type="project" value="UniProtKB-SubCell"/>
</dbReference>
<protein>
    <submittedName>
        <fullName evidence="9">Uncharacterized protein DUF2029</fullName>
    </submittedName>
</protein>
<name>A0A4R6J4F3_9BACT</name>
<evidence type="ECO:0000256" key="2">
    <source>
        <dbReference type="ARBA" id="ARBA00022475"/>
    </source>
</evidence>
<evidence type="ECO:0000256" key="3">
    <source>
        <dbReference type="ARBA" id="ARBA00022679"/>
    </source>
</evidence>
<accession>A0A4R6J4F3</accession>
<evidence type="ECO:0000256" key="6">
    <source>
        <dbReference type="ARBA" id="ARBA00023136"/>
    </source>
</evidence>
<sequence>MKILYSEKTIGRHAIGLPVAIWFGATLLATLLEISRGAGEINNFLIYRGVYEHTIQQVNLYLTYPSEYSDSNHYGPLFSILIAPFTWLPLFLGCTLWCMANGWVLYYAIKKLNLSKTQFYTVLLISCIEQMTATHSVQFNAMLTGFMLLSYAYIKENKISAATLLIAAGFLIKLYSIVGLVLFLFTDKKISFVVSFMLWVIVLFALPMLISSPEFIIQSYVDWFHSLVEKNGTNIDISIASGMQDISVGGMIRRVFNLHNLPNYYITIPAGLLVLLPLLRFKQFRSEKFTLTYYCMLLISVVIFSSSAESPTYIIAVTGIALWFAIQEELNKKQIILLIFLFLFTILSPTDLFPKVIRDGFFVKYSMKALPCFIIWLTIIATLITKSYSLNQPVHVHEKKN</sequence>
<evidence type="ECO:0000256" key="5">
    <source>
        <dbReference type="ARBA" id="ARBA00022989"/>
    </source>
</evidence>
<comment type="similarity">
    <text evidence="7">Belongs to the glycosyltransferase 87 family.</text>
</comment>
<evidence type="ECO:0000313" key="10">
    <source>
        <dbReference type="Proteomes" id="UP000295741"/>
    </source>
</evidence>